<gene>
    <name evidence="1" type="ORF">UFOVP226_19</name>
</gene>
<dbReference type="Pfam" id="PF04883">
    <property type="entry name" value="HK97-gp10_like"/>
    <property type="match status" value="1"/>
</dbReference>
<protein>
    <submittedName>
        <fullName evidence="1">Bacteriophage HK97-gp10, putative tail-component</fullName>
    </submittedName>
</protein>
<evidence type="ECO:0000313" key="1">
    <source>
        <dbReference type="EMBL" id="CAB5219010.1"/>
    </source>
</evidence>
<sequence length="167" mass="18079">MAVQQTTVTIDGLNQLRRALKTLNENATQDFKAAGYASATIVADEAKSIVPVLTGHLRDSIRAAMVQSGGKVRAGIKSVPYAGPIHFGWGRRNITPQPFLYQAIDRRHAEVLDTYLAHLERITNGFCAPSGSTAPQARRAAAKTGTRKTQADWDKIIEAGMSKAYGK</sequence>
<dbReference type="EMBL" id="LR798272">
    <property type="protein sequence ID" value="CAB5219010.1"/>
    <property type="molecule type" value="Genomic_DNA"/>
</dbReference>
<dbReference type="InterPro" id="IPR010064">
    <property type="entry name" value="HK97-gp10_tail"/>
</dbReference>
<organism evidence="1">
    <name type="scientific">uncultured Caudovirales phage</name>
    <dbReference type="NCBI Taxonomy" id="2100421"/>
    <lineage>
        <taxon>Viruses</taxon>
        <taxon>Duplodnaviria</taxon>
        <taxon>Heunggongvirae</taxon>
        <taxon>Uroviricota</taxon>
        <taxon>Caudoviricetes</taxon>
        <taxon>Peduoviridae</taxon>
        <taxon>Maltschvirus</taxon>
        <taxon>Maltschvirus maltsch</taxon>
    </lineage>
</organism>
<accession>A0A6J7WMF4</accession>
<name>A0A6J7WMF4_9CAUD</name>
<reference evidence="1" key="1">
    <citation type="submission" date="2020-05" db="EMBL/GenBank/DDBJ databases">
        <authorList>
            <person name="Chiriac C."/>
            <person name="Salcher M."/>
            <person name="Ghai R."/>
            <person name="Kavagutti S V."/>
        </authorList>
    </citation>
    <scope>NUCLEOTIDE SEQUENCE</scope>
</reference>
<proteinExistence type="predicted"/>